<feature type="compositionally biased region" description="Basic and acidic residues" evidence="1">
    <location>
        <begin position="585"/>
        <end position="597"/>
    </location>
</feature>
<dbReference type="GO" id="GO:0043296">
    <property type="term" value="C:apical junction complex"/>
    <property type="evidence" value="ECO:0007669"/>
    <property type="project" value="TreeGrafter"/>
</dbReference>
<dbReference type="GeneID" id="105316548"/>
<feature type="region of interest" description="Disordered" evidence="1">
    <location>
        <begin position="371"/>
        <end position="448"/>
    </location>
</feature>
<reference evidence="3" key="2">
    <citation type="submission" date="2024-06" db="UniProtKB">
        <authorList>
            <consortium name="EnsemblMetazoa"/>
        </authorList>
    </citation>
    <scope>IDENTIFICATION</scope>
</reference>
<feature type="compositionally biased region" description="Polar residues" evidence="1">
    <location>
        <begin position="242"/>
        <end position="251"/>
    </location>
</feature>
<dbReference type="GO" id="GO:0030010">
    <property type="term" value="P:establishment of cell polarity"/>
    <property type="evidence" value="ECO:0007669"/>
    <property type="project" value="TreeGrafter"/>
</dbReference>
<feature type="domain" description="PDZ" evidence="2">
    <location>
        <begin position="4"/>
        <end position="80"/>
    </location>
</feature>
<dbReference type="GO" id="GO:0016324">
    <property type="term" value="C:apical plasma membrane"/>
    <property type="evidence" value="ECO:0007669"/>
    <property type="project" value="TreeGrafter"/>
</dbReference>
<dbReference type="RefSeq" id="XP_019864060.1">
    <property type="nucleotide sequence ID" value="XM_020008501.1"/>
</dbReference>
<feature type="region of interest" description="Disordered" evidence="1">
    <location>
        <begin position="671"/>
        <end position="714"/>
    </location>
</feature>
<dbReference type="PROSITE" id="PS50106">
    <property type="entry name" value="PDZ"/>
    <property type="match status" value="1"/>
</dbReference>
<feature type="compositionally biased region" description="Basic and acidic residues" evidence="1">
    <location>
        <begin position="423"/>
        <end position="432"/>
    </location>
</feature>
<feature type="region of interest" description="Disordered" evidence="1">
    <location>
        <begin position="283"/>
        <end position="344"/>
    </location>
</feature>
<name>A0AAN0K425_AMPQE</name>
<dbReference type="GO" id="GO:0007155">
    <property type="term" value="P:cell adhesion"/>
    <property type="evidence" value="ECO:0007669"/>
    <property type="project" value="TreeGrafter"/>
</dbReference>
<dbReference type="GO" id="GO:0008104">
    <property type="term" value="P:intracellular protein localization"/>
    <property type="evidence" value="ECO:0007669"/>
    <property type="project" value="TreeGrafter"/>
</dbReference>
<sequence length="714" mass="77106">MAFDIHLDNGLAGLGVTVHGRCSSSRRQQSSDMGIYIKSIVPGGAAAKDGRLKINDQLISVNSQSVTNMSNRDAMEALKKELRQAEPDTKISSIKLTIGRTTGPNSRKHQSGGASYTSQMPALQEEERPPPDGGQTNEIGIDCPDDVKVSAVLSQELDLGESFDNQSGAVHDDLMLSRSSNGSLSSSNGGCRFDSSLEYPGSNYYQPMTTAGSSTATNNYELEVGGGGGARGSEYVPETSHSRSGPSSQIKTTGGGGGNSYSYRENSLDRAMLKKKQPLAQKLSGGWLSTGGEGNEPLHKLRHNSPMRQDSLSPTNERSPWPMSSGPDRSKNSHSPSSSSLSAYPRSASVHSELSASGSFKSHHVSHHTLSFSSHAHDNSKYSSSGNLSSSQRSSRDSSNGFRRIASPPYDTLKPAGKGSNRSADHHIESHTLPRMTSSGKYTINERDPSAYNDCTSLASFSSDTDIGNFQRDDAARRSIPKNSAKPQPNLKHVPLANVVPLVDGEGSPSPPPLYRVGSDSDITTAFSTYNNQSGMLDGVEVGPNLRMVKSSSLESLQTVMHHTINADGARGLRSRGSTRNSFRRAVDRSYADEHNDNSNTVISLTKSPKKKLSRKSLIDILKPKKSSKSKKVKKSRSRTMSSIDIDLSEDSMDNLAKEFGISMDTIKRMQSHSGKLEGDDERGAAAIERERRRTTAIERRDDHLFASHNTRAL</sequence>
<dbReference type="GO" id="GO:0000226">
    <property type="term" value="P:microtubule cytoskeleton organization"/>
    <property type="evidence" value="ECO:0007669"/>
    <property type="project" value="TreeGrafter"/>
</dbReference>
<feature type="region of interest" description="Disordered" evidence="1">
    <location>
        <begin position="622"/>
        <end position="641"/>
    </location>
</feature>
<evidence type="ECO:0000313" key="4">
    <source>
        <dbReference type="Proteomes" id="UP000007879"/>
    </source>
</evidence>
<feature type="region of interest" description="Disordered" evidence="1">
    <location>
        <begin position="82"/>
        <end position="142"/>
    </location>
</feature>
<dbReference type="GO" id="GO:0005938">
    <property type="term" value="C:cell cortex"/>
    <property type="evidence" value="ECO:0007669"/>
    <property type="project" value="TreeGrafter"/>
</dbReference>
<keyword evidence="4" id="KW-1185">Reference proteome</keyword>
<evidence type="ECO:0000256" key="1">
    <source>
        <dbReference type="SAM" id="MobiDB-lite"/>
    </source>
</evidence>
<dbReference type="PANTHER" id="PTHR16484:SF17">
    <property type="entry name" value="BAZOOKA, ISOFORM B"/>
    <property type="match status" value="1"/>
</dbReference>
<proteinExistence type="predicted"/>
<dbReference type="GO" id="GO:0035091">
    <property type="term" value="F:phosphatidylinositol binding"/>
    <property type="evidence" value="ECO:0007669"/>
    <property type="project" value="TreeGrafter"/>
</dbReference>
<dbReference type="Gene3D" id="2.30.42.10">
    <property type="match status" value="1"/>
</dbReference>
<organism evidence="3 4">
    <name type="scientific">Amphimedon queenslandica</name>
    <name type="common">Sponge</name>
    <dbReference type="NCBI Taxonomy" id="400682"/>
    <lineage>
        <taxon>Eukaryota</taxon>
        <taxon>Metazoa</taxon>
        <taxon>Porifera</taxon>
        <taxon>Demospongiae</taxon>
        <taxon>Heteroscleromorpha</taxon>
        <taxon>Haplosclerida</taxon>
        <taxon>Niphatidae</taxon>
        <taxon>Amphimedon</taxon>
    </lineage>
</organism>
<dbReference type="InterPro" id="IPR052213">
    <property type="entry name" value="PAR3"/>
</dbReference>
<dbReference type="GO" id="GO:0045197">
    <property type="term" value="P:establishment or maintenance of epithelial cell apical/basal polarity"/>
    <property type="evidence" value="ECO:0007669"/>
    <property type="project" value="TreeGrafter"/>
</dbReference>
<dbReference type="GO" id="GO:0005912">
    <property type="term" value="C:adherens junction"/>
    <property type="evidence" value="ECO:0007669"/>
    <property type="project" value="TreeGrafter"/>
</dbReference>
<feature type="compositionally biased region" description="Polar residues" evidence="1">
    <location>
        <begin position="210"/>
        <end position="220"/>
    </location>
</feature>
<dbReference type="EnsemblMetazoa" id="XM_020008501.1">
    <property type="protein sequence ID" value="XP_019864060.1"/>
    <property type="gene ID" value="LOC105316548"/>
</dbReference>
<feature type="compositionally biased region" description="Polar residues" evidence="1">
    <location>
        <begin position="90"/>
        <end position="105"/>
    </location>
</feature>
<dbReference type="GO" id="GO:0051660">
    <property type="term" value="P:establishment of centrosome localization"/>
    <property type="evidence" value="ECO:0007669"/>
    <property type="project" value="TreeGrafter"/>
</dbReference>
<feature type="compositionally biased region" description="Low complexity" evidence="1">
    <location>
        <begin position="333"/>
        <end position="344"/>
    </location>
</feature>
<feature type="compositionally biased region" description="Polar residues" evidence="1">
    <location>
        <begin position="112"/>
        <end position="121"/>
    </location>
</feature>
<dbReference type="KEGG" id="aqu:105316548"/>
<reference evidence="4" key="1">
    <citation type="journal article" date="2010" name="Nature">
        <title>The Amphimedon queenslandica genome and the evolution of animal complexity.</title>
        <authorList>
            <person name="Srivastava M."/>
            <person name="Simakov O."/>
            <person name="Chapman J."/>
            <person name="Fahey B."/>
            <person name="Gauthier M.E."/>
            <person name="Mitros T."/>
            <person name="Richards G.S."/>
            <person name="Conaco C."/>
            <person name="Dacre M."/>
            <person name="Hellsten U."/>
            <person name="Larroux C."/>
            <person name="Putnam N.H."/>
            <person name="Stanke M."/>
            <person name="Adamska M."/>
            <person name="Darling A."/>
            <person name="Degnan S.M."/>
            <person name="Oakley T.H."/>
            <person name="Plachetzki D.C."/>
            <person name="Zhai Y."/>
            <person name="Adamski M."/>
            <person name="Calcino A."/>
            <person name="Cummins S.F."/>
            <person name="Goodstein D.M."/>
            <person name="Harris C."/>
            <person name="Jackson D.J."/>
            <person name="Leys S.P."/>
            <person name="Shu S."/>
            <person name="Woodcroft B.J."/>
            <person name="Vervoort M."/>
            <person name="Kosik K.S."/>
            <person name="Manning G."/>
            <person name="Degnan B.M."/>
            <person name="Rokhsar D.S."/>
        </authorList>
    </citation>
    <scope>NUCLEOTIDE SEQUENCE [LARGE SCALE GENOMIC DNA]</scope>
</reference>
<dbReference type="AlphaFoldDB" id="A0AAN0K425"/>
<dbReference type="SMART" id="SM00228">
    <property type="entry name" value="PDZ"/>
    <property type="match status" value="1"/>
</dbReference>
<dbReference type="InterPro" id="IPR001478">
    <property type="entry name" value="PDZ"/>
</dbReference>
<dbReference type="PANTHER" id="PTHR16484">
    <property type="entry name" value="PARTITIONING DEFECTIVE 3 RELATED"/>
    <property type="match status" value="1"/>
</dbReference>
<feature type="compositionally biased region" description="Low complexity" evidence="1">
    <location>
        <begin position="381"/>
        <end position="399"/>
    </location>
</feature>
<feature type="compositionally biased region" description="Polar residues" evidence="1">
    <location>
        <begin position="306"/>
        <end position="318"/>
    </location>
</feature>
<dbReference type="SUPFAM" id="SSF50156">
    <property type="entry name" value="PDZ domain-like"/>
    <property type="match status" value="1"/>
</dbReference>
<dbReference type="Proteomes" id="UP000007879">
    <property type="component" value="Unassembled WGS sequence"/>
</dbReference>
<evidence type="ECO:0000313" key="3">
    <source>
        <dbReference type="EnsemblMetazoa" id="XP_019864060.1"/>
    </source>
</evidence>
<evidence type="ECO:0000259" key="2">
    <source>
        <dbReference type="PROSITE" id="PS50106"/>
    </source>
</evidence>
<accession>A0AAN0K425</accession>
<protein>
    <recommendedName>
        <fullName evidence="2">PDZ domain-containing protein</fullName>
    </recommendedName>
</protein>
<feature type="compositionally biased region" description="Basic and acidic residues" evidence="1">
    <location>
        <begin position="675"/>
        <end position="706"/>
    </location>
</feature>
<feature type="region of interest" description="Disordered" evidence="1">
    <location>
        <begin position="569"/>
        <end position="609"/>
    </location>
</feature>
<dbReference type="Pfam" id="PF00595">
    <property type="entry name" value="PDZ"/>
    <property type="match status" value="1"/>
</dbReference>
<feature type="region of interest" description="Disordered" evidence="1">
    <location>
        <begin position="210"/>
        <end position="264"/>
    </location>
</feature>
<dbReference type="InterPro" id="IPR036034">
    <property type="entry name" value="PDZ_sf"/>
</dbReference>
<feature type="compositionally biased region" description="Basic residues" evidence="1">
    <location>
        <begin position="624"/>
        <end position="638"/>
    </location>
</feature>